<evidence type="ECO:0000313" key="7">
    <source>
        <dbReference type="EMBL" id="AKM32885.2"/>
    </source>
</evidence>
<dbReference type="GO" id="GO:0000160">
    <property type="term" value="P:phosphorelay signal transduction system"/>
    <property type="evidence" value="ECO:0007669"/>
    <property type="project" value="InterPro"/>
</dbReference>
<dbReference type="Pfam" id="PF00072">
    <property type="entry name" value="Response_reg"/>
    <property type="match status" value="1"/>
</dbReference>
<evidence type="ECO:0008006" key="9">
    <source>
        <dbReference type="Google" id="ProtNLM"/>
    </source>
</evidence>
<dbReference type="CDD" id="cd06170">
    <property type="entry name" value="LuxR_C_like"/>
    <property type="match status" value="1"/>
</dbReference>
<evidence type="ECO:0000313" key="8">
    <source>
        <dbReference type="Proteomes" id="UP000035651"/>
    </source>
</evidence>
<accession>A0A0H3WZ17</accession>
<dbReference type="AlphaFoldDB" id="A0A0H3WZ17"/>
<gene>
    <name evidence="7" type="ORF">AB870_15185</name>
</gene>
<feature type="domain" description="Response regulatory" evidence="6">
    <location>
        <begin position="8"/>
        <end position="122"/>
    </location>
</feature>
<dbReference type="Proteomes" id="UP000035651">
    <property type="component" value="Chromosome"/>
</dbReference>
<evidence type="ECO:0000256" key="4">
    <source>
        <dbReference type="PROSITE-ProRule" id="PRU00169"/>
    </source>
</evidence>
<feature type="domain" description="HTH luxR-type" evidence="5">
    <location>
        <begin position="144"/>
        <end position="209"/>
    </location>
</feature>
<keyword evidence="4" id="KW-0597">Phosphoprotein</keyword>
<sequence>MNMCRDSVVHVVDDDASLRTALTRLLAASGYQTREYASAGEFLVSEPDARPGCVLLDLELGGPSGLDLQRALRRQDSSLPIVFMSGYGDVARSVEAMKAGAVDFLVKPFGRDALVGAVETAIGIATSKAPPTHNTDVDTRMQTREEANTALSGRERIVLQGIAKGLRNKQIAAELGLCERTIKSCRADLMRKLNASSLAELLRNAEERLPQSMSPAS</sequence>
<feature type="modified residue" description="4-aspartylphosphate" evidence="4">
    <location>
        <position position="57"/>
    </location>
</feature>
<dbReference type="Gene3D" id="3.40.50.2300">
    <property type="match status" value="1"/>
</dbReference>
<dbReference type="EMBL" id="CP011807">
    <property type="protein sequence ID" value="AKM32885.2"/>
    <property type="molecule type" value="Genomic_DNA"/>
</dbReference>
<evidence type="ECO:0000259" key="5">
    <source>
        <dbReference type="PROSITE" id="PS50043"/>
    </source>
</evidence>
<dbReference type="InterPro" id="IPR016032">
    <property type="entry name" value="Sig_transdc_resp-reg_C-effctor"/>
</dbReference>
<dbReference type="PROSITE" id="PS50110">
    <property type="entry name" value="RESPONSE_REGULATORY"/>
    <property type="match status" value="1"/>
</dbReference>
<dbReference type="SUPFAM" id="SSF52172">
    <property type="entry name" value="CheY-like"/>
    <property type="match status" value="1"/>
</dbReference>
<dbReference type="SMART" id="SM00421">
    <property type="entry name" value="HTH_LUXR"/>
    <property type="match status" value="1"/>
</dbReference>
<dbReference type="SUPFAM" id="SSF46894">
    <property type="entry name" value="C-terminal effector domain of the bipartite response regulators"/>
    <property type="match status" value="1"/>
</dbReference>
<dbReference type="RefSeq" id="WP_053059547.1">
    <property type="nucleotide sequence ID" value="NZ_CP011807.3"/>
</dbReference>
<dbReference type="PANTHER" id="PTHR44688">
    <property type="entry name" value="DNA-BINDING TRANSCRIPTIONAL ACTIVATOR DEVR_DOSR"/>
    <property type="match status" value="1"/>
</dbReference>
<evidence type="ECO:0000256" key="3">
    <source>
        <dbReference type="ARBA" id="ARBA00023163"/>
    </source>
</evidence>
<organism evidence="7 8">
    <name type="scientific">Pandoraea faecigallinarum</name>
    <dbReference type="NCBI Taxonomy" id="656179"/>
    <lineage>
        <taxon>Bacteria</taxon>
        <taxon>Pseudomonadati</taxon>
        <taxon>Pseudomonadota</taxon>
        <taxon>Betaproteobacteria</taxon>
        <taxon>Burkholderiales</taxon>
        <taxon>Burkholderiaceae</taxon>
        <taxon>Pandoraea</taxon>
    </lineage>
</organism>
<dbReference type="Pfam" id="PF00196">
    <property type="entry name" value="GerE"/>
    <property type="match status" value="1"/>
</dbReference>
<dbReference type="InterPro" id="IPR001789">
    <property type="entry name" value="Sig_transdc_resp-reg_receiver"/>
</dbReference>
<keyword evidence="3" id="KW-0804">Transcription</keyword>
<dbReference type="InterPro" id="IPR000792">
    <property type="entry name" value="Tscrpt_reg_LuxR_C"/>
</dbReference>
<evidence type="ECO:0000259" key="6">
    <source>
        <dbReference type="PROSITE" id="PS50110"/>
    </source>
</evidence>
<evidence type="ECO:0000256" key="1">
    <source>
        <dbReference type="ARBA" id="ARBA00023015"/>
    </source>
</evidence>
<dbReference type="InterPro" id="IPR036388">
    <property type="entry name" value="WH-like_DNA-bd_sf"/>
</dbReference>
<keyword evidence="2" id="KW-0238">DNA-binding</keyword>
<dbReference type="SMART" id="SM00448">
    <property type="entry name" value="REC"/>
    <property type="match status" value="1"/>
</dbReference>
<dbReference type="GO" id="GO:0003677">
    <property type="term" value="F:DNA binding"/>
    <property type="evidence" value="ECO:0007669"/>
    <property type="project" value="UniProtKB-KW"/>
</dbReference>
<dbReference type="Gene3D" id="1.10.10.10">
    <property type="entry name" value="Winged helix-like DNA-binding domain superfamily/Winged helix DNA-binding domain"/>
    <property type="match status" value="1"/>
</dbReference>
<dbReference type="InterPro" id="IPR011006">
    <property type="entry name" value="CheY-like_superfamily"/>
</dbReference>
<dbReference type="KEGG" id="pfg:AB870_15185"/>
<dbReference type="STRING" id="656179.AB870_15185"/>
<proteinExistence type="predicted"/>
<dbReference type="PANTHER" id="PTHR44688:SF16">
    <property type="entry name" value="DNA-BINDING TRANSCRIPTIONAL ACTIVATOR DEVR_DOSR"/>
    <property type="match status" value="1"/>
</dbReference>
<name>A0A0H3WZ17_9BURK</name>
<reference evidence="7" key="1">
    <citation type="submission" date="2016-06" db="EMBL/GenBank/DDBJ databases">
        <title>Complete Genome Sequence of Pandoraea faecigallinarum DSM-23572.</title>
        <authorList>
            <person name="Yong D."/>
            <person name="Ee R."/>
            <person name="Lim Y.-L."/>
            <person name="Yin W.-F."/>
            <person name="Chan K.-G."/>
        </authorList>
    </citation>
    <scope>NUCLEOTIDE SEQUENCE</scope>
    <source>
        <strain evidence="7">DSM 23572</strain>
    </source>
</reference>
<dbReference type="PROSITE" id="PS50043">
    <property type="entry name" value="HTH_LUXR_2"/>
    <property type="match status" value="1"/>
</dbReference>
<protein>
    <recommendedName>
        <fullName evidence="9">LuxR family transcriptional regulator</fullName>
    </recommendedName>
</protein>
<dbReference type="GO" id="GO:0006355">
    <property type="term" value="P:regulation of DNA-templated transcription"/>
    <property type="evidence" value="ECO:0007669"/>
    <property type="project" value="InterPro"/>
</dbReference>
<evidence type="ECO:0000256" key="2">
    <source>
        <dbReference type="ARBA" id="ARBA00023125"/>
    </source>
</evidence>
<dbReference type="PRINTS" id="PR00038">
    <property type="entry name" value="HTHLUXR"/>
</dbReference>
<keyword evidence="8" id="KW-1185">Reference proteome</keyword>
<keyword evidence="1" id="KW-0805">Transcription regulation</keyword>